<dbReference type="AlphaFoldDB" id="A0A0G0XJ06"/>
<keyword evidence="3 6" id="KW-0812">Transmembrane</keyword>
<feature type="domain" description="Cache" evidence="7">
    <location>
        <begin position="63"/>
        <end position="261"/>
    </location>
</feature>
<evidence type="ECO:0000256" key="5">
    <source>
        <dbReference type="ARBA" id="ARBA00023136"/>
    </source>
</evidence>
<evidence type="ECO:0000313" key="9">
    <source>
        <dbReference type="Proteomes" id="UP000033858"/>
    </source>
</evidence>
<protein>
    <recommendedName>
        <fullName evidence="7">Cache domain-containing protein</fullName>
    </recommendedName>
</protein>
<gene>
    <name evidence="8" type="ORF">UU32_C0004G0017</name>
</gene>
<dbReference type="GO" id="GO:0005886">
    <property type="term" value="C:plasma membrane"/>
    <property type="evidence" value="ECO:0007669"/>
    <property type="project" value="UniProtKB-SubCell"/>
</dbReference>
<name>A0A0G0XJ06_9BACT</name>
<organism evidence="8 9">
    <name type="scientific">Candidatus Woesebacteria bacterium GW2011_GWB1_41_10</name>
    <dbReference type="NCBI Taxonomy" id="1618577"/>
    <lineage>
        <taxon>Bacteria</taxon>
        <taxon>Candidatus Woeseibacteriota</taxon>
    </lineage>
</organism>
<keyword evidence="2" id="KW-1003">Cell membrane</keyword>
<reference evidence="8 9" key="1">
    <citation type="journal article" date="2015" name="Nature">
        <title>rRNA introns, odd ribosomes, and small enigmatic genomes across a large radiation of phyla.</title>
        <authorList>
            <person name="Brown C.T."/>
            <person name="Hug L.A."/>
            <person name="Thomas B.C."/>
            <person name="Sharon I."/>
            <person name="Castelle C.J."/>
            <person name="Singh A."/>
            <person name="Wilkins M.J."/>
            <person name="Williams K.H."/>
            <person name="Banfield J.F."/>
        </authorList>
    </citation>
    <scope>NUCLEOTIDE SEQUENCE [LARGE SCALE GENOMIC DNA]</scope>
</reference>
<proteinExistence type="predicted"/>
<evidence type="ECO:0000259" key="7">
    <source>
        <dbReference type="Pfam" id="PF02743"/>
    </source>
</evidence>
<evidence type="ECO:0000256" key="6">
    <source>
        <dbReference type="SAM" id="Phobius"/>
    </source>
</evidence>
<evidence type="ECO:0000256" key="1">
    <source>
        <dbReference type="ARBA" id="ARBA00004651"/>
    </source>
</evidence>
<dbReference type="EMBL" id="LCAE01000004">
    <property type="protein sequence ID" value="KKR87652.1"/>
    <property type="molecule type" value="Genomic_DNA"/>
</dbReference>
<evidence type="ECO:0000256" key="4">
    <source>
        <dbReference type="ARBA" id="ARBA00022989"/>
    </source>
</evidence>
<comment type="caution">
    <text evidence="8">The sequence shown here is derived from an EMBL/GenBank/DDBJ whole genome shotgun (WGS) entry which is preliminary data.</text>
</comment>
<sequence length="331" mass="36536">MLNRAFVLTGVLMLLMAVILYLVLGKQASDALVEQMLHREQLATRAGANSFEIFFNLFSRSLLIQAEREITNSVLNNFSLRWDGTPVAGAILVDESGRVKFNGNRLQAPEVGEDLSDRDYFAWAKTAKKGEVFISSPAISRLGASKGKYIVGVATPIIDDRGVFKGLLSAAVILDEMVSQYLELMKVTEKSLIYLTDEGGDIVLTNQSDVLGKNFFEEISKRPFLGSKVLAEKLRRILSLRQEGKLDIAAPERMLIAYAPVAVGNNHLMLGIATPVSDALVFLSPFYFRNLGVIALAFLGFLVIAIRIAKITSYKEAVKVEHQIHKIKESV</sequence>
<keyword evidence="5 6" id="KW-0472">Membrane</keyword>
<comment type="subcellular location">
    <subcellularLocation>
        <location evidence="1">Cell membrane</location>
        <topology evidence="1">Multi-pass membrane protein</topology>
    </subcellularLocation>
</comment>
<dbReference type="CDD" id="cd12914">
    <property type="entry name" value="PDC1_DGC_like"/>
    <property type="match status" value="1"/>
</dbReference>
<dbReference type="Pfam" id="PF02743">
    <property type="entry name" value="dCache_1"/>
    <property type="match status" value="1"/>
</dbReference>
<feature type="transmembrane region" description="Helical" evidence="6">
    <location>
        <begin position="6"/>
        <end position="24"/>
    </location>
</feature>
<evidence type="ECO:0000256" key="2">
    <source>
        <dbReference type="ARBA" id="ARBA00022475"/>
    </source>
</evidence>
<evidence type="ECO:0000313" key="8">
    <source>
        <dbReference type="EMBL" id="KKR87652.1"/>
    </source>
</evidence>
<dbReference type="Gene3D" id="3.30.450.20">
    <property type="entry name" value="PAS domain"/>
    <property type="match status" value="1"/>
</dbReference>
<dbReference type="InterPro" id="IPR033479">
    <property type="entry name" value="dCache_1"/>
</dbReference>
<evidence type="ECO:0000256" key="3">
    <source>
        <dbReference type="ARBA" id="ARBA00022692"/>
    </source>
</evidence>
<feature type="transmembrane region" description="Helical" evidence="6">
    <location>
        <begin position="286"/>
        <end position="309"/>
    </location>
</feature>
<keyword evidence="4 6" id="KW-1133">Transmembrane helix</keyword>
<accession>A0A0G0XJ06</accession>
<feature type="transmembrane region" description="Helical" evidence="6">
    <location>
        <begin position="255"/>
        <end position="274"/>
    </location>
</feature>
<dbReference type="Proteomes" id="UP000033858">
    <property type="component" value="Unassembled WGS sequence"/>
</dbReference>